<evidence type="ECO:0000313" key="20">
    <source>
        <dbReference type="EMBL" id="SNB83480.1"/>
    </source>
</evidence>
<evidence type="ECO:0000256" key="4">
    <source>
        <dbReference type="ARBA" id="ARBA00022452"/>
    </source>
</evidence>
<dbReference type="RefSeq" id="WP_088522517.1">
    <property type="nucleotide sequence ID" value="NZ_FYDG01000027.1"/>
</dbReference>
<dbReference type="PROSITE" id="PS52016">
    <property type="entry name" value="TONB_DEPENDENT_REC_3"/>
    <property type="match status" value="1"/>
</dbReference>
<dbReference type="Gene3D" id="2.40.170.20">
    <property type="entry name" value="TonB-dependent receptor, beta-barrel domain"/>
    <property type="match status" value="1"/>
</dbReference>
<evidence type="ECO:0000313" key="21">
    <source>
        <dbReference type="Proteomes" id="UP000198418"/>
    </source>
</evidence>
<feature type="domain" description="TonB-dependent receptor-like beta-barrel" evidence="18">
    <location>
        <begin position="263"/>
        <end position="717"/>
    </location>
</feature>
<dbReference type="GO" id="GO:0009279">
    <property type="term" value="C:cell outer membrane"/>
    <property type="evidence" value="ECO:0007669"/>
    <property type="project" value="UniProtKB-SubCell"/>
</dbReference>
<evidence type="ECO:0000256" key="12">
    <source>
        <dbReference type="ARBA" id="ARBA00023170"/>
    </source>
</evidence>
<dbReference type="NCBIfam" id="TIGR01783">
    <property type="entry name" value="TonB-siderophor"/>
    <property type="match status" value="1"/>
</dbReference>
<keyword evidence="7 17" id="KW-0732">Signal</keyword>
<evidence type="ECO:0000259" key="19">
    <source>
        <dbReference type="Pfam" id="PF07715"/>
    </source>
</evidence>
<evidence type="ECO:0000256" key="11">
    <source>
        <dbReference type="ARBA" id="ARBA00023136"/>
    </source>
</evidence>
<keyword evidence="13 14" id="KW-0998">Cell outer membrane</keyword>
<dbReference type="SUPFAM" id="SSF56935">
    <property type="entry name" value="Porins"/>
    <property type="match status" value="1"/>
</dbReference>
<dbReference type="Pfam" id="PF00593">
    <property type="entry name" value="TonB_dep_Rec_b-barrel"/>
    <property type="match status" value="1"/>
</dbReference>
<name>A0A212SDR0_RHOAC</name>
<dbReference type="CDD" id="cd01347">
    <property type="entry name" value="ligand_gated_channel"/>
    <property type="match status" value="1"/>
</dbReference>
<dbReference type="Pfam" id="PF07715">
    <property type="entry name" value="Plug"/>
    <property type="match status" value="1"/>
</dbReference>
<dbReference type="Gene3D" id="2.170.130.10">
    <property type="entry name" value="TonB-dependent receptor, plug domain"/>
    <property type="match status" value="1"/>
</dbReference>
<dbReference type="Proteomes" id="UP000198418">
    <property type="component" value="Unassembled WGS sequence"/>
</dbReference>
<keyword evidence="11 14" id="KW-0472">Membrane</keyword>
<keyword evidence="3 14" id="KW-0813">Transport</keyword>
<keyword evidence="6 14" id="KW-0812">Transmembrane</keyword>
<gene>
    <name evidence="20" type="ORF">SAMN06265338_1271</name>
</gene>
<dbReference type="InterPro" id="IPR012910">
    <property type="entry name" value="Plug_dom"/>
</dbReference>
<dbReference type="PANTHER" id="PTHR32552:SF68">
    <property type="entry name" value="FERRICHROME OUTER MEMBRANE TRANSPORTER_PHAGE RECEPTOR"/>
    <property type="match status" value="1"/>
</dbReference>
<keyword evidence="10 15" id="KW-0798">TonB box</keyword>
<dbReference type="InterPro" id="IPR036942">
    <property type="entry name" value="Beta-barrel_TonB_sf"/>
</dbReference>
<evidence type="ECO:0000256" key="8">
    <source>
        <dbReference type="ARBA" id="ARBA00023004"/>
    </source>
</evidence>
<dbReference type="InterPro" id="IPR039426">
    <property type="entry name" value="TonB-dep_rcpt-like"/>
</dbReference>
<evidence type="ECO:0000256" key="2">
    <source>
        <dbReference type="ARBA" id="ARBA00009810"/>
    </source>
</evidence>
<evidence type="ECO:0000256" key="10">
    <source>
        <dbReference type="ARBA" id="ARBA00023077"/>
    </source>
</evidence>
<feature type="chain" id="PRO_5013007655" evidence="17">
    <location>
        <begin position="32"/>
        <end position="748"/>
    </location>
</feature>
<evidence type="ECO:0000256" key="14">
    <source>
        <dbReference type="PROSITE-ProRule" id="PRU01360"/>
    </source>
</evidence>
<evidence type="ECO:0000256" key="1">
    <source>
        <dbReference type="ARBA" id="ARBA00004571"/>
    </source>
</evidence>
<dbReference type="GO" id="GO:0015344">
    <property type="term" value="F:siderophore uptake transmembrane transporter activity"/>
    <property type="evidence" value="ECO:0007669"/>
    <property type="project" value="TreeGrafter"/>
</dbReference>
<dbReference type="InterPro" id="IPR000531">
    <property type="entry name" value="Beta-barrel_TonB"/>
</dbReference>
<evidence type="ECO:0000256" key="5">
    <source>
        <dbReference type="ARBA" id="ARBA00022496"/>
    </source>
</evidence>
<keyword evidence="9" id="KW-0406">Ion transport</keyword>
<evidence type="ECO:0000259" key="18">
    <source>
        <dbReference type="Pfam" id="PF00593"/>
    </source>
</evidence>
<dbReference type="GO" id="GO:0015891">
    <property type="term" value="P:siderophore transport"/>
    <property type="evidence" value="ECO:0007669"/>
    <property type="project" value="InterPro"/>
</dbReference>
<evidence type="ECO:0000256" key="6">
    <source>
        <dbReference type="ARBA" id="ARBA00022692"/>
    </source>
</evidence>
<protein>
    <submittedName>
        <fullName evidence="20">Iron complex outermembrane recepter protein</fullName>
    </submittedName>
</protein>
<sequence>MKNNINLRTPRAALSCVSTCALLLSGALARAEEATPVPGISVTSAPSDNGAIPIGEGPSPEGRENYVVTRTSTGSKVDLPNNYIPQSIATVPQKILQDQDSRSVIEALQNVAGVVNPYPSYYPLETTNSAYIRGFSVSMTLHDGLWDPTPQGNGWMTNVERIEVLKGPSGLLYGAYSGGIGGVIDVISKKPLPTRTMSASTGVNTYGGTYFSGDISTPLVNQDWLLRTNFNLGNYNTFADNSRYTKRDASVVLQGRLTSDDAITLGYEYRWQNTHPYSGAPGYAQKGSGATATLAPLGSFPYDINVYDPRSFWTYESNTARADYEHRFNEDWSFKSSNQFTVTSRDALSVTATPSFLASGTPKYTQSFQEIRMGPVYAFDTDNLIHGHFDTFGIKHDLIFGERYANIHYNMNMARPTPYTFSSYFFTDPNTPNWGQPASNVQQYMFGYSSTNQADSYINDVISLTDKWRIVGGVNYVNYETYGRSGMNPASLNSSRTTGEGPAWRVGMLYDILPGVTPFIGYGTTLQPQAANITNTGEIQKFDPLTGTQIEGGVKYQVADKASLTASVYQIELSNVTETDPDPVRALANYKVQTGKQRSRGVELDGGYTIQPGWFAQIAYAYTDARIVRDSSYVVGSRTPYVPNNTLRLWSTYEIQEGDYRGFGFGGGMTFTDARTTNLVSQSTPNVYATLPAYATFDAMAFYKFDRGRLSLNVKNIFDRRYYESATTYAWLYRGEPLNASLRLDVTF</sequence>
<accession>A0A212SDR0</accession>
<feature type="domain" description="TonB-dependent receptor plug" evidence="19">
    <location>
        <begin position="84"/>
        <end position="183"/>
    </location>
</feature>
<evidence type="ECO:0000256" key="13">
    <source>
        <dbReference type="ARBA" id="ARBA00023237"/>
    </source>
</evidence>
<keyword evidence="12" id="KW-0675">Receptor</keyword>
<keyword evidence="4 14" id="KW-1134">Transmembrane beta strand</keyword>
<comment type="subcellular location">
    <subcellularLocation>
        <location evidence="1 14">Cell outer membrane</location>
        <topology evidence="1 14">Multi-pass membrane protein</topology>
    </subcellularLocation>
</comment>
<evidence type="ECO:0000256" key="9">
    <source>
        <dbReference type="ARBA" id="ARBA00023065"/>
    </source>
</evidence>
<organism evidence="20 21">
    <name type="scientific">Rhodoblastus acidophilus</name>
    <name type="common">Rhodopseudomonas acidophila</name>
    <dbReference type="NCBI Taxonomy" id="1074"/>
    <lineage>
        <taxon>Bacteria</taxon>
        <taxon>Pseudomonadati</taxon>
        <taxon>Pseudomonadota</taxon>
        <taxon>Alphaproteobacteria</taxon>
        <taxon>Hyphomicrobiales</taxon>
        <taxon>Rhodoblastaceae</taxon>
        <taxon>Rhodoblastus</taxon>
    </lineage>
</organism>
<dbReference type="GO" id="GO:0038023">
    <property type="term" value="F:signaling receptor activity"/>
    <property type="evidence" value="ECO:0007669"/>
    <property type="project" value="InterPro"/>
</dbReference>
<keyword evidence="8" id="KW-0408">Iron</keyword>
<feature type="region of interest" description="Disordered" evidence="16">
    <location>
        <begin position="39"/>
        <end position="63"/>
    </location>
</feature>
<dbReference type="EMBL" id="FYDG01000027">
    <property type="protein sequence ID" value="SNB83480.1"/>
    <property type="molecule type" value="Genomic_DNA"/>
</dbReference>
<evidence type="ECO:0000256" key="7">
    <source>
        <dbReference type="ARBA" id="ARBA00022729"/>
    </source>
</evidence>
<evidence type="ECO:0000256" key="3">
    <source>
        <dbReference type="ARBA" id="ARBA00022448"/>
    </source>
</evidence>
<dbReference type="OrthoDB" id="9760333at2"/>
<dbReference type="AlphaFoldDB" id="A0A212SDR0"/>
<keyword evidence="5" id="KW-0410">Iron transport</keyword>
<reference evidence="21" key="1">
    <citation type="submission" date="2017-06" db="EMBL/GenBank/DDBJ databases">
        <authorList>
            <person name="Varghese N."/>
            <person name="Submissions S."/>
        </authorList>
    </citation>
    <scope>NUCLEOTIDE SEQUENCE [LARGE SCALE GENOMIC DNA]</scope>
    <source>
        <strain evidence="21">DSM 137</strain>
    </source>
</reference>
<feature type="signal peptide" evidence="17">
    <location>
        <begin position="1"/>
        <end position="31"/>
    </location>
</feature>
<dbReference type="InterPro" id="IPR010105">
    <property type="entry name" value="TonB_sidphr_rcpt"/>
</dbReference>
<evidence type="ECO:0000256" key="15">
    <source>
        <dbReference type="RuleBase" id="RU003357"/>
    </source>
</evidence>
<dbReference type="InterPro" id="IPR037066">
    <property type="entry name" value="Plug_dom_sf"/>
</dbReference>
<dbReference type="PANTHER" id="PTHR32552">
    <property type="entry name" value="FERRICHROME IRON RECEPTOR-RELATED"/>
    <property type="match status" value="1"/>
</dbReference>
<evidence type="ECO:0000256" key="16">
    <source>
        <dbReference type="SAM" id="MobiDB-lite"/>
    </source>
</evidence>
<comment type="similarity">
    <text evidence="2 14 15">Belongs to the TonB-dependent receptor family.</text>
</comment>
<keyword evidence="21" id="KW-1185">Reference proteome</keyword>
<evidence type="ECO:0000256" key="17">
    <source>
        <dbReference type="SAM" id="SignalP"/>
    </source>
</evidence>
<proteinExistence type="inferred from homology"/>